<dbReference type="GO" id="GO:1905786">
    <property type="term" value="P:positive regulation of anaphase-promoting complex-dependent catabolic process"/>
    <property type="evidence" value="ECO:0007669"/>
    <property type="project" value="TreeGrafter"/>
</dbReference>
<name>A0AA85FC76_9TREM</name>
<feature type="transmembrane region" description="Helical" evidence="9">
    <location>
        <begin position="608"/>
        <end position="630"/>
    </location>
</feature>
<dbReference type="AlphaFoldDB" id="A0AA85FC76"/>
<dbReference type="GO" id="GO:0051301">
    <property type="term" value="P:cell division"/>
    <property type="evidence" value="ECO:0007669"/>
    <property type="project" value="UniProtKB-KW"/>
</dbReference>
<feature type="transmembrane region" description="Helical" evidence="9">
    <location>
        <begin position="655"/>
        <end position="678"/>
    </location>
</feature>
<feature type="region of interest" description="Disordered" evidence="8">
    <location>
        <begin position="809"/>
        <end position="843"/>
    </location>
</feature>
<feature type="transmembrane region" description="Helical" evidence="9">
    <location>
        <begin position="396"/>
        <end position="420"/>
    </location>
</feature>
<evidence type="ECO:0000256" key="4">
    <source>
        <dbReference type="ARBA" id="ARBA00022737"/>
    </source>
</evidence>
<keyword evidence="5" id="KW-0498">Mitosis</keyword>
<feature type="transmembrane region" description="Helical" evidence="9">
    <location>
        <begin position="513"/>
        <end position="529"/>
    </location>
</feature>
<dbReference type="InterPro" id="IPR036322">
    <property type="entry name" value="WD40_repeat_dom_sf"/>
</dbReference>
<keyword evidence="3" id="KW-0132">Cell division</keyword>
<feature type="transmembrane region" description="Helical" evidence="9">
    <location>
        <begin position="763"/>
        <end position="781"/>
    </location>
</feature>
<accession>A0AA85FC76</accession>
<dbReference type="Pfam" id="PF01757">
    <property type="entry name" value="Acyl_transf_3"/>
    <property type="match status" value="1"/>
</dbReference>
<dbReference type="GO" id="GO:0010997">
    <property type="term" value="F:anaphase-promoting complex binding"/>
    <property type="evidence" value="ECO:0007669"/>
    <property type="project" value="InterPro"/>
</dbReference>
<evidence type="ECO:0000256" key="8">
    <source>
        <dbReference type="SAM" id="MobiDB-lite"/>
    </source>
</evidence>
<reference evidence="13" key="2">
    <citation type="submission" date="2023-11" db="UniProtKB">
        <authorList>
            <consortium name="WormBaseParasite"/>
        </authorList>
    </citation>
    <scope>IDENTIFICATION</scope>
</reference>
<feature type="transmembrane region" description="Helical" evidence="9">
    <location>
        <begin position="364"/>
        <end position="384"/>
    </location>
</feature>
<evidence type="ECO:0000256" key="10">
    <source>
        <dbReference type="SAM" id="SignalP"/>
    </source>
</evidence>
<keyword evidence="10" id="KW-0732">Signal</keyword>
<feature type="compositionally biased region" description="Polar residues" evidence="8">
    <location>
        <begin position="812"/>
        <end position="823"/>
    </location>
</feature>
<dbReference type="SMART" id="SM00703">
    <property type="entry name" value="NRF"/>
    <property type="match status" value="1"/>
</dbReference>
<dbReference type="InterPro" id="IPR002656">
    <property type="entry name" value="Acyl_transf_3_dom"/>
</dbReference>
<dbReference type="InterPro" id="IPR001680">
    <property type="entry name" value="WD40_rpt"/>
</dbReference>
<dbReference type="Pfam" id="PF24807">
    <property type="entry name" value="WD40_CDC20-Fz"/>
    <property type="match status" value="1"/>
</dbReference>
<feature type="compositionally biased region" description="Polar residues" evidence="8">
    <location>
        <begin position="832"/>
        <end position="843"/>
    </location>
</feature>
<dbReference type="SMART" id="SM00320">
    <property type="entry name" value="WD40"/>
    <property type="match status" value="6"/>
</dbReference>
<dbReference type="GO" id="GO:0005680">
    <property type="term" value="C:anaphase-promoting complex"/>
    <property type="evidence" value="ECO:0007669"/>
    <property type="project" value="TreeGrafter"/>
</dbReference>
<keyword evidence="4" id="KW-0677">Repeat</keyword>
<feature type="transmembrane region" description="Helical" evidence="9">
    <location>
        <begin position="690"/>
        <end position="708"/>
    </location>
</feature>
<dbReference type="GO" id="GO:1990757">
    <property type="term" value="F:ubiquitin ligase activator activity"/>
    <property type="evidence" value="ECO:0007669"/>
    <property type="project" value="TreeGrafter"/>
</dbReference>
<feature type="signal peptide" evidence="10">
    <location>
        <begin position="1"/>
        <end position="21"/>
    </location>
</feature>
<dbReference type="PANTHER" id="PTHR19918">
    <property type="entry name" value="CELL DIVISION CYCLE 20 CDC20 FIZZY -RELATED"/>
    <property type="match status" value="1"/>
</dbReference>
<keyword evidence="9" id="KW-0812">Transmembrane</keyword>
<feature type="domain" description="Nose resistant-to-fluoxetine protein N-terminal" evidence="11">
    <location>
        <begin position="79"/>
        <end position="206"/>
    </location>
</feature>
<sequence length="1270" mass="142847">MRWIFLIFTTLGSFLPSHVFTKHKPLYSYDNSMLVLLHPFDPNLLKSLDALADYSRISVYEMLMYLDQKKLKDNPLYNNSACVVDVTSIVYGIIRSNEEAVKWLDAAGKIVPGVSGGGINWLGSMELCRNITDFSYSLSQHVRGKYCSTYVKLPSAGDLPEKMSFELNYGVCIPHTCTKDDLIWLLDMVFSKVNLSIDRSTSFCHANFGELPKDSWFWVAMSVLVIMISLLISGTVVDLVLWCSLNYRICELSYDRLINVSMPAEASTSSRAITNCGETTEEENMLEQTTSNHLSTHRLSYLEHRSNILSNINPCIKYIATYSVPYNTWHLWNSKQNRVLNTSGQRCSHPLMCLDGIRFLTMNWIIYGHCIAFSMFVANNMLLFSQIHQPKWSYQVIISATLSVDTFFFMSGLLSTYLTIPKLRRIPSWKHWIKFWCDFVFHRILRLTPAYLLVLILYTGLFIHAYVGPMYPQTPNLMDVKFCRDHWWVTYLNNFIYSDELCMGWSWYLSNEIQFSIVLSPIFLSLIAWNDTIGVLFGIGLVISSIGSTFGISYANDYLPGSLSLSSFTTIYLKPYTRWSTYAIGLLLGWFLERHINILKNVNSKTKVLIGLIGVCLSSIFCVSTVYGLYGLLSGKVEPFTTFGAATYTAFHRPIFILGIAIVVSICALGCGGPIQWILTLSVFRVPSRLTYTAYLVHPIVILFIALGSQNPILLDDLHLIVTFCAVLPITYFLAYLVTLATESPVIAMTHGFGREKSSSSEIHVYIYILMVLSGFSRTFSDISCGDGSLSRSLQDSNQNCSVNRAFGISRGKSNSKTPTRTPSRGGLVSDDPSNSFKRTPNSSIKKIPTVHECDGDRFIPNRSSTNMCRARHVIRKCNEDPSNEEAVDYQQAVADSLNTNDCPGSRILRYNAAIRDSGNVHCPTNSSVSTVKGLYKRAIPQMPEKVLDAPDIIDDFYLNILDWSVDNILAVALNQEVYLWNSSSGDITCLMSCGFEDEYVSSLEWSPDSPNIIAIGLSAGRVQLWDVSSQSLVRTMRLGGVSSAGRVPAVTWREYLVSSASKSGHIRHHDTRIAHHEVGVSDFHTQEVCGLSWSPDKRFLASGANDNFVCVWPFSDLSKPEHVLRDHQAAVKALSWCPWKPNLLCTGGGTSDHTLRFWNATTGACVKSVDVVAQISGIIWNTEYREILTSHGDPLKQLVIWKYPEITKVTHLEHQGRVLCIASSPNEEMVVSCASDETLRIWHCFQVDQNKKRIHEKSLRPSVYARGIR</sequence>
<dbReference type="GO" id="GO:0016747">
    <property type="term" value="F:acyltransferase activity, transferring groups other than amino-acyl groups"/>
    <property type="evidence" value="ECO:0007669"/>
    <property type="project" value="InterPro"/>
</dbReference>
<dbReference type="WBParaSite" id="SRDH1_43210.1">
    <property type="protein sequence ID" value="SRDH1_43210.1"/>
    <property type="gene ID" value="SRDH1_43210"/>
</dbReference>
<dbReference type="GO" id="GO:0031145">
    <property type="term" value="P:anaphase-promoting complex-dependent catabolic process"/>
    <property type="evidence" value="ECO:0007669"/>
    <property type="project" value="TreeGrafter"/>
</dbReference>
<feature type="repeat" description="WD" evidence="7">
    <location>
        <begin position="1212"/>
        <end position="1243"/>
    </location>
</feature>
<feature type="transmembrane region" description="Helical" evidence="9">
    <location>
        <begin position="216"/>
        <end position="242"/>
    </location>
</feature>
<evidence type="ECO:0000256" key="2">
    <source>
        <dbReference type="ARBA" id="ARBA00022574"/>
    </source>
</evidence>
<feature type="repeat" description="WD" evidence="7">
    <location>
        <begin position="1082"/>
        <end position="1113"/>
    </location>
</feature>
<dbReference type="PROSITE" id="PS50082">
    <property type="entry name" value="WD_REPEATS_2"/>
    <property type="match status" value="3"/>
</dbReference>
<keyword evidence="12" id="KW-1185">Reference proteome</keyword>
<keyword evidence="9" id="KW-1133">Transmembrane helix</keyword>
<dbReference type="InterPro" id="IPR033010">
    <property type="entry name" value="Cdc20/Fizzy"/>
</dbReference>
<dbReference type="PROSITE" id="PS50294">
    <property type="entry name" value="WD_REPEATS_REGION"/>
    <property type="match status" value="2"/>
</dbReference>
<comment type="similarity">
    <text evidence="1">Belongs to the WD repeat CDC20/Fizzy family.</text>
</comment>
<dbReference type="SUPFAM" id="SSF50978">
    <property type="entry name" value="WD40 repeat-like"/>
    <property type="match status" value="1"/>
</dbReference>
<feature type="chain" id="PRO_5041724054" description="Nose resistant-to-fluoxetine protein N-terminal domain-containing protein" evidence="10">
    <location>
        <begin position="22"/>
        <end position="1270"/>
    </location>
</feature>
<dbReference type="Gene3D" id="2.130.10.10">
    <property type="entry name" value="YVTN repeat-like/Quinoprotein amine dehydrogenase"/>
    <property type="match status" value="1"/>
</dbReference>
<dbReference type="Pfam" id="PF20146">
    <property type="entry name" value="NRF"/>
    <property type="match status" value="1"/>
</dbReference>
<evidence type="ECO:0000259" key="11">
    <source>
        <dbReference type="SMART" id="SM00703"/>
    </source>
</evidence>
<keyword evidence="2 7" id="KW-0853">WD repeat</keyword>
<keyword evidence="9" id="KW-0472">Membrane</keyword>
<feature type="transmembrane region" description="Helical" evidence="9">
    <location>
        <begin position="536"/>
        <end position="556"/>
    </location>
</feature>
<dbReference type="PANTHER" id="PTHR19918:SF8">
    <property type="entry name" value="FI02843P"/>
    <property type="match status" value="1"/>
</dbReference>
<evidence type="ECO:0000256" key="6">
    <source>
        <dbReference type="ARBA" id="ARBA00023306"/>
    </source>
</evidence>
<dbReference type="Proteomes" id="UP000050792">
    <property type="component" value="Unassembled WGS sequence"/>
</dbReference>
<evidence type="ECO:0000256" key="1">
    <source>
        <dbReference type="ARBA" id="ARBA00006445"/>
    </source>
</evidence>
<evidence type="ECO:0000256" key="3">
    <source>
        <dbReference type="ARBA" id="ARBA00022618"/>
    </source>
</evidence>
<feature type="repeat" description="WD" evidence="7">
    <location>
        <begin position="1001"/>
        <end position="1036"/>
    </location>
</feature>
<evidence type="ECO:0000313" key="13">
    <source>
        <dbReference type="WBParaSite" id="SRDH1_43210.1"/>
    </source>
</evidence>
<evidence type="ECO:0000256" key="9">
    <source>
        <dbReference type="SAM" id="Phobius"/>
    </source>
</evidence>
<reference evidence="12" key="1">
    <citation type="submission" date="2022-06" db="EMBL/GenBank/DDBJ databases">
        <authorList>
            <person name="Berger JAMES D."/>
            <person name="Berger JAMES D."/>
        </authorList>
    </citation>
    <scope>NUCLEOTIDE SEQUENCE [LARGE SCALE GENOMIC DNA]</scope>
</reference>
<protein>
    <recommendedName>
        <fullName evidence="11">Nose resistant-to-fluoxetine protein N-terminal domain-containing protein</fullName>
    </recommendedName>
</protein>
<dbReference type="InterPro" id="IPR006621">
    <property type="entry name" value="Nose-resist-to-fluoxetine_N"/>
</dbReference>
<feature type="transmembrane region" description="Helical" evidence="9">
    <location>
        <begin position="450"/>
        <end position="467"/>
    </location>
</feature>
<evidence type="ECO:0000256" key="7">
    <source>
        <dbReference type="PROSITE-ProRule" id="PRU00221"/>
    </source>
</evidence>
<evidence type="ECO:0000256" key="5">
    <source>
        <dbReference type="ARBA" id="ARBA00022776"/>
    </source>
</evidence>
<dbReference type="InterPro" id="IPR015943">
    <property type="entry name" value="WD40/YVTN_repeat-like_dom_sf"/>
</dbReference>
<feature type="transmembrane region" description="Helical" evidence="9">
    <location>
        <begin position="720"/>
        <end position="742"/>
    </location>
</feature>
<feature type="transmembrane region" description="Helical" evidence="9">
    <location>
        <begin position="576"/>
        <end position="596"/>
    </location>
</feature>
<dbReference type="InterPro" id="IPR056150">
    <property type="entry name" value="WD40_CDC20-Fz"/>
</dbReference>
<evidence type="ECO:0000313" key="12">
    <source>
        <dbReference type="Proteomes" id="UP000050792"/>
    </source>
</evidence>
<organism evidence="12 13">
    <name type="scientific">Schistosoma rodhaini</name>
    <dbReference type="NCBI Taxonomy" id="6188"/>
    <lineage>
        <taxon>Eukaryota</taxon>
        <taxon>Metazoa</taxon>
        <taxon>Spiralia</taxon>
        <taxon>Lophotrochozoa</taxon>
        <taxon>Platyhelminthes</taxon>
        <taxon>Trematoda</taxon>
        <taxon>Digenea</taxon>
        <taxon>Strigeidida</taxon>
        <taxon>Schistosomatoidea</taxon>
        <taxon>Schistosomatidae</taxon>
        <taxon>Schistosoma</taxon>
    </lineage>
</organism>
<keyword evidence="6" id="KW-0131">Cell cycle</keyword>
<proteinExistence type="inferred from homology"/>